<dbReference type="CDD" id="cd00303">
    <property type="entry name" value="retropepsin_like"/>
    <property type="match status" value="1"/>
</dbReference>
<dbReference type="Pfam" id="PF08284">
    <property type="entry name" value="RVP_2"/>
    <property type="match status" value="1"/>
</dbReference>
<reference evidence="1 2" key="1">
    <citation type="submission" date="2024-02" db="EMBL/GenBank/DDBJ databases">
        <title>High-quality chromosome-scale genome assembly of Pensacola bahiagrass (Paspalum notatum Flugge var. saurae).</title>
        <authorList>
            <person name="Vega J.M."/>
            <person name="Podio M."/>
            <person name="Orjuela J."/>
            <person name="Siena L.A."/>
            <person name="Pessino S.C."/>
            <person name="Combes M.C."/>
            <person name="Mariac C."/>
            <person name="Albertini E."/>
            <person name="Pupilli F."/>
            <person name="Ortiz J.P.A."/>
            <person name="Leblanc O."/>
        </authorList>
    </citation>
    <scope>NUCLEOTIDE SEQUENCE [LARGE SCALE GENOMIC DNA]</scope>
    <source>
        <strain evidence="1">R1</strain>
        <tissue evidence="1">Leaf</tissue>
    </source>
</reference>
<protein>
    <submittedName>
        <fullName evidence="1">Uncharacterized protein</fullName>
    </submittedName>
</protein>
<dbReference type="Proteomes" id="UP001341281">
    <property type="component" value="Chromosome 05"/>
</dbReference>
<dbReference type="AlphaFoldDB" id="A0AAQ3WWK2"/>
<dbReference type="PANTHER" id="PTHR15503">
    <property type="entry name" value="LDOC1 RELATED"/>
    <property type="match status" value="1"/>
</dbReference>
<dbReference type="InterPro" id="IPR021109">
    <property type="entry name" value="Peptidase_aspartic_dom_sf"/>
</dbReference>
<evidence type="ECO:0000313" key="1">
    <source>
        <dbReference type="EMBL" id="WVZ75906.1"/>
    </source>
</evidence>
<keyword evidence="2" id="KW-1185">Reference proteome</keyword>
<name>A0AAQ3WWK2_PASNO</name>
<dbReference type="PANTHER" id="PTHR15503:SF45">
    <property type="entry name" value="RNA-DIRECTED DNA POLYMERASE HOMOLOG"/>
    <property type="match status" value="1"/>
</dbReference>
<dbReference type="InterPro" id="IPR032567">
    <property type="entry name" value="RTL1-rel"/>
</dbReference>
<dbReference type="SUPFAM" id="SSF50630">
    <property type="entry name" value="Acid proteases"/>
    <property type="match status" value="1"/>
</dbReference>
<gene>
    <name evidence="1" type="ORF">U9M48_023925</name>
</gene>
<dbReference type="EMBL" id="CP144749">
    <property type="protein sequence ID" value="WVZ75906.1"/>
    <property type="molecule type" value="Genomic_DNA"/>
</dbReference>
<sequence length="200" mass="22667">MDPRKRYLPESRYSRPTVVLFDSGATHTFISKSYALKHRLKMSKLKENYHITASGSPIDTTLVVRRLKLDIGTESYTINPVVLPHQGIDVILGMNWMTENNAVLDIGSRIVQIRSSITGKILRVHMTNQKHIEPTVNASELTEIKKIPVVCEFSDVFPEELSGLPPDRDVEFRTELVPGTAPISKRPYRMAPDELKELKT</sequence>
<proteinExistence type="predicted"/>
<accession>A0AAQ3WWK2</accession>
<organism evidence="1 2">
    <name type="scientific">Paspalum notatum var. saurae</name>
    <dbReference type="NCBI Taxonomy" id="547442"/>
    <lineage>
        <taxon>Eukaryota</taxon>
        <taxon>Viridiplantae</taxon>
        <taxon>Streptophyta</taxon>
        <taxon>Embryophyta</taxon>
        <taxon>Tracheophyta</taxon>
        <taxon>Spermatophyta</taxon>
        <taxon>Magnoliopsida</taxon>
        <taxon>Liliopsida</taxon>
        <taxon>Poales</taxon>
        <taxon>Poaceae</taxon>
        <taxon>PACMAD clade</taxon>
        <taxon>Panicoideae</taxon>
        <taxon>Andropogonodae</taxon>
        <taxon>Paspaleae</taxon>
        <taxon>Paspalinae</taxon>
        <taxon>Paspalum</taxon>
    </lineage>
</organism>
<evidence type="ECO:0000313" key="2">
    <source>
        <dbReference type="Proteomes" id="UP001341281"/>
    </source>
</evidence>
<dbReference type="Gene3D" id="2.40.70.10">
    <property type="entry name" value="Acid Proteases"/>
    <property type="match status" value="1"/>
</dbReference>